<feature type="compositionally biased region" description="Basic and acidic residues" evidence="1">
    <location>
        <begin position="57"/>
        <end position="72"/>
    </location>
</feature>
<reference evidence="3" key="1">
    <citation type="journal article" date="2013" name="Science">
        <title>Comparative analysis of bat genomes provides insight into the evolution of flight and immunity.</title>
        <authorList>
            <person name="Zhang G."/>
            <person name="Cowled C."/>
            <person name="Shi Z."/>
            <person name="Huang Z."/>
            <person name="Bishop-Lilly K.A."/>
            <person name="Fang X."/>
            <person name="Wynne J.W."/>
            <person name="Xiong Z."/>
            <person name="Baker M.L."/>
            <person name="Zhao W."/>
            <person name="Tachedjian M."/>
            <person name="Zhu Y."/>
            <person name="Zhou P."/>
            <person name="Jiang X."/>
            <person name="Ng J."/>
            <person name="Yang L."/>
            <person name="Wu L."/>
            <person name="Xiao J."/>
            <person name="Feng Y."/>
            <person name="Chen Y."/>
            <person name="Sun X."/>
            <person name="Zhang Y."/>
            <person name="Marsh G.A."/>
            <person name="Crameri G."/>
            <person name="Broder C.C."/>
            <person name="Frey K.G."/>
            <person name="Wang L.F."/>
            <person name="Wang J."/>
        </authorList>
    </citation>
    <scope>NUCLEOTIDE SEQUENCE [LARGE SCALE GENOMIC DNA]</scope>
</reference>
<gene>
    <name evidence="2" type="ORF">PAL_GLEAN10012210</name>
</gene>
<evidence type="ECO:0000256" key="1">
    <source>
        <dbReference type="SAM" id="MobiDB-lite"/>
    </source>
</evidence>
<evidence type="ECO:0000313" key="2">
    <source>
        <dbReference type="EMBL" id="ELK08936.1"/>
    </source>
</evidence>
<proteinExistence type="predicted"/>
<feature type="compositionally biased region" description="Polar residues" evidence="1">
    <location>
        <begin position="84"/>
        <end position="99"/>
    </location>
</feature>
<accession>L5KDU4</accession>
<sequence length="99" mass="11191">MGIDEISQERVYNEKQNEPGQNPKKYRRLRGEQEEMPEKRKECCIDGDDSEVRECRVPISKDPRKTSKEEAPKMGVGHPLAVAASNSIRVTSHGASPLR</sequence>
<feature type="compositionally biased region" description="Basic and acidic residues" evidence="1">
    <location>
        <begin position="7"/>
        <end position="17"/>
    </location>
</feature>
<dbReference type="AlphaFoldDB" id="L5KDU4"/>
<organism evidence="2 3">
    <name type="scientific">Pteropus alecto</name>
    <name type="common">Black flying fox</name>
    <dbReference type="NCBI Taxonomy" id="9402"/>
    <lineage>
        <taxon>Eukaryota</taxon>
        <taxon>Metazoa</taxon>
        <taxon>Chordata</taxon>
        <taxon>Craniata</taxon>
        <taxon>Vertebrata</taxon>
        <taxon>Euteleostomi</taxon>
        <taxon>Mammalia</taxon>
        <taxon>Eutheria</taxon>
        <taxon>Laurasiatheria</taxon>
        <taxon>Chiroptera</taxon>
        <taxon>Yinpterochiroptera</taxon>
        <taxon>Pteropodoidea</taxon>
        <taxon>Pteropodidae</taxon>
        <taxon>Pteropodinae</taxon>
        <taxon>Pteropus</taxon>
    </lineage>
</organism>
<evidence type="ECO:0000313" key="3">
    <source>
        <dbReference type="Proteomes" id="UP000010552"/>
    </source>
</evidence>
<feature type="compositionally biased region" description="Basic and acidic residues" evidence="1">
    <location>
        <begin position="29"/>
        <end position="42"/>
    </location>
</feature>
<dbReference type="InParanoid" id="L5KDU4"/>
<name>L5KDU4_PTEAL</name>
<protein>
    <submittedName>
        <fullName evidence="2">Uncharacterized protein</fullName>
    </submittedName>
</protein>
<keyword evidence="3" id="KW-1185">Reference proteome</keyword>
<feature type="region of interest" description="Disordered" evidence="1">
    <location>
        <begin position="57"/>
        <end position="99"/>
    </location>
</feature>
<feature type="region of interest" description="Disordered" evidence="1">
    <location>
        <begin position="1"/>
        <end position="42"/>
    </location>
</feature>
<dbReference type="Proteomes" id="UP000010552">
    <property type="component" value="Unassembled WGS sequence"/>
</dbReference>
<dbReference type="EMBL" id="KB030861">
    <property type="protein sequence ID" value="ELK08936.1"/>
    <property type="molecule type" value="Genomic_DNA"/>
</dbReference>